<feature type="compositionally biased region" description="Pro residues" evidence="1">
    <location>
        <begin position="311"/>
        <end position="322"/>
    </location>
</feature>
<dbReference type="Proteomes" id="UP001139887">
    <property type="component" value="Unassembled WGS sequence"/>
</dbReference>
<evidence type="ECO:0000256" key="1">
    <source>
        <dbReference type="SAM" id="MobiDB-lite"/>
    </source>
</evidence>
<evidence type="ECO:0000313" key="3">
    <source>
        <dbReference type="EMBL" id="KAJ2849421.1"/>
    </source>
</evidence>
<gene>
    <name evidence="3" type="ORF">IWW36_002638</name>
</gene>
<comment type="caution">
    <text evidence="3">The sequence shown here is derived from an EMBL/GenBank/DDBJ whole genome shotgun (WGS) entry which is preliminary data.</text>
</comment>
<accession>A0A9W8M0G1</accession>
<proteinExistence type="predicted"/>
<sequence>MEVWAIAVLCVGLSLAGMLLGGLAMYGVARRRHRQCCKRQYDSRGVSTMEEVQMSAHEKSVLQSIMRAKGAVCLSLQLPESTLSVPMSTVIPAESIRTATPQTASPPQQQPEISACCYTPSAAANDTSPTQSVTSGLGVIMPEGPEAPATPADSTERSVFVSKATTITKPHASVVFHPLVSWSSPANNKPHAIVHTIPESMSNITAVPLKVSVLSGQSMVKIQQSPHSATISIDEAHIESISSANTPLTPLILSSPCDSGEYVVVPPSPSISSLYGASINMSGPPSVLSPRSINMNKSNSSPGSMPGPSMFSPPPIPNKRAP</sequence>
<protein>
    <submittedName>
        <fullName evidence="3">Uncharacterized protein</fullName>
    </submittedName>
</protein>
<organism evidence="3 4">
    <name type="scientific">Coemansia brasiliensis</name>
    <dbReference type="NCBI Taxonomy" id="2650707"/>
    <lineage>
        <taxon>Eukaryota</taxon>
        <taxon>Fungi</taxon>
        <taxon>Fungi incertae sedis</taxon>
        <taxon>Zoopagomycota</taxon>
        <taxon>Kickxellomycotina</taxon>
        <taxon>Kickxellomycetes</taxon>
        <taxon>Kickxellales</taxon>
        <taxon>Kickxellaceae</taxon>
        <taxon>Coemansia</taxon>
    </lineage>
</organism>
<feature type="compositionally biased region" description="Polar residues" evidence="1">
    <location>
        <begin position="288"/>
        <end position="297"/>
    </location>
</feature>
<keyword evidence="2" id="KW-1133">Transmembrane helix</keyword>
<dbReference type="EMBL" id="JANBUW010000079">
    <property type="protein sequence ID" value="KAJ2849421.1"/>
    <property type="molecule type" value="Genomic_DNA"/>
</dbReference>
<reference evidence="3" key="1">
    <citation type="submission" date="2022-07" db="EMBL/GenBank/DDBJ databases">
        <title>Phylogenomic reconstructions and comparative analyses of Kickxellomycotina fungi.</title>
        <authorList>
            <person name="Reynolds N.K."/>
            <person name="Stajich J.E."/>
            <person name="Barry K."/>
            <person name="Grigoriev I.V."/>
            <person name="Crous P."/>
            <person name="Smith M.E."/>
        </authorList>
    </citation>
    <scope>NUCLEOTIDE SEQUENCE</scope>
    <source>
        <strain evidence="3">NRRL 1566</strain>
    </source>
</reference>
<dbReference type="OrthoDB" id="5541520at2759"/>
<feature type="region of interest" description="Disordered" evidence="1">
    <location>
        <begin position="288"/>
        <end position="322"/>
    </location>
</feature>
<feature type="compositionally biased region" description="Low complexity" evidence="1">
    <location>
        <begin position="298"/>
        <end position="310"/>
    </location>
</feature>
<evidence type="ECO:0000313" key="4">
    <source>
        <dbReference type="Proteomes" id="UP001139887"/>
    </source>
</evidence>
<evidence type="ECO:0000256" key="2">
    <source>
        <dbReference type="SAM" id="Phobius"/>
    </source>
</evidence>
<keyword evidence="4" id="KW-1185">Reference proteome</keyword>
<keyword evidence="2" id="KW-0472">Membrane</keyword>
<keyword evidence="2" id="KW-0812">Transmembrane</keyword>
<feature type="transmembrane region" description="Helical" evidence="2">
    <location>
        <begin position="6"/>
        <end position="29"/>
    </location>
</feature>
<name>A0A9W8M0G1_9FUNG</name>
<dbReference type="AlphaFoldDB" id="A0A9W8M0G1"/>